<reference evidence="3 4" key="1">
    <citation type="submission" date="2020-04" db="EMBL/GenBank/DDBJ databases">
        <authorList>
            <person name="Kittiwongwattana C."/>
        </authorList>
    </citation>
    <scope>NUCLEOTIDE SEQUENCE [LARGE SCALE GENOMIC DNA]</scope>
    <source>
        <strain evidence="2 4">1303</strain>
        <strain evidence="3">1310</strain>
    </source>
</reference>
<protein>
    <submittedName>
        <fullName evidence="1">Uncharacterized protein</fullName>
    </submittedName>
</protein>
<gene>
    <name evidence="2" type="ORF">HF324_33310</name>
    <name evidence="1" type="ORF">HF329_06120</name>
</gene>
<keyword evidence="4" id="KW-1185">Reference proteome</keyword>
<dbReference type="KEGG" id="coy:HF329_06120"/>
<evidence type="ECO:0000313" key="2">
    <source>
        <dbReference type="EMBL" id="QOD67404.1"/>
    </source>
</evidence>
<dbReference type="EMBL" id="CP051204">
    <property type="protein sequence ID" value="QOD67404.1"/>
    <property type="molecule type" value="Genomic_DNA"/>
</dbReference>
<dbReference type="AlphaFoldDB" id="A0AAE7D6P4"/>
<dbReference type="Proteomes" id="UP000503144">
    <property type="component" value="Chromosome"/>
</dbReference>
<name>A0AAE7D6P4_9BACT</name>
<dbReference type="RefSeq" id="WP_168803175.1">
    <property type="nucleotide sequence ID" value="NZ_CP051204.2"/>
</dbReference>
<evidence type="ECO:0000313" key="1">
    <source>
        <dbReference type="EMBL" id="QJB30897.1"/>
    </source>
</evidence>
<sequence length="50" mass="5724">MMLTTCFVMAIVLLLFGILRQLILVSTNILYLSKDDALVNTRDDSSWMPF</sequence>
<evidence type="ECO:0000313" key="3">
    <source>
        <dbReference type="Proteomes" id="UP000502421"/>
    </source>
</evidence>
<organism evidence="1 3">
    <name type="scientific">Chitinophaga oryzae</name>
    <dbReference type="NCBI Taxonomy" id="2725414"/>
    <lineage>
        <taxon>Bacteria</taxon>
        <taxon>Pseudomonadati</taxon>
        <taxon>Bacteroidota</taxon>
        <taxon>Chitinophagia</taxon>
        <taxon>Chitinophagales</taxon>
        <taxon>Chitinophagaceae</taxon>
        <taxon>Chitinophaga</taxon>
    </lineage>
</organism>
<dbReference type="EMBL" id="CP051205">
    <property type="protein sequence ID" value="QJB30897.1"/>
    <property type="molecule type" value="Genomic_DNA"/>
</dbReference>
<dbReference type="Proteomes" id="UP000502421">
    <property type="component" value="Chromosome"/>
</dbReference>
<accession>A0AAE7D6P4</accession>
<reference evidence="1" key="2">
    <citation type="submission" date="2020-09" db="EMBL/GenBank/DDBJ databases">
        <authorList>
            <person name="Kittiwongwattana C."/>
        </authorList>
    </citation>
    <scope>NUCLEOTIDE SEQUENCE</scope>
    <source>
        <strain evidence="1">1310</strain>
    </source>
</reference>
<proteinExistence type="predicted"/>
<evidence type="ECO:0000313" key="4">
    <source>
        <dbReference type="Proteomes" id="UP000503144"/>
    </source>
</evidence>